<reference evidence="3" key="1">
    <citation type="submission" date="2016-08" db="EMBL/GenBank/DDBJ databases">
        <title>Population biology and virulence potential of Burkholderia ubonensis.</title>
        <authorList>
            <person name="Price E.P."/>
            <person name="Currie B.J."/>
            <person name="Wagner D.M."/>
        </authorList>
    </citation>
    <scope>NUCLEOTIDE SEQUENCE [LARGE SCALE GENOMIC DNA]</scope>
    <source>
        <strain evidence="3">MSMB0103</strain>
    </source>
</reference>
<dbReference type="InterPro" id="IPR001543">
    <property type="entry name" value="FliN-like_C"/>
</dbReference>
<evidence type="ECO:0000259" key="1">
    <source>
        <dbReference type="Pfam" id="PF01052"/>
    </source>
</evidence>
<evidence type="ECO:0000313" key="2">
    <source>
        <dbReference type="EMBL" id="OJA48983.1"/>
    </source>
</evidence>
<dbReference type="EMBL" id="MEAU01000010">
    <property type="protein sequence ID" value="OJA48983.1"/>
    <property type="molecule type" value="Genomic_DNA"/>
</dbReference>
<sequence length="274" mass="29124">MTGALSRWRPLAEHDLAEAGSLSENAVATWLQAWCDDALRVGSVERIAPMQPPPWPAAGHVWTCGPHVRWAIQPPTLDRLVRRALDLPDGFAAADTDTDIGADVLRAFEQSMTDAMADALRTVGGNPAPDAQRLSPLDAAATSELRYGGVHVRLALGPDDAWLSIVYAAPFWWARPASRAVATVPPAALTPRAAALETTRTRVHARIGCAPLPIAQLLDLAPGDVIVVAEQLDPPISLEAGDAGRSTLGFGRLGRAGEQLSVQLHSLAEPKEHP</sequence>
<feature type="domain" description="Flagellar motor switch protein FliN-like C-terminal" evidence="1">
    <location>
        <begin position="196"/>
        <end position="267"/>
    </location>
</feature>
<gene>
    <name evidence="2" type="ORF">BGV66_07750</name>
</gene>
<dbReference type="InterPro" id="IPR036429">
    <property type="entry name" value="SpoA-like_sf"/>
</dbReference>
<evidence type="ECO:0000313" key="3">
    <source>
        <dbReference type="Proteomes" id="UP000183667"/>
    </source>
</evidence>
<dbReference type="Proteomes" id="UP000183667">
    <property type="component" value="Unassembled WGS sequence"/>
</dbReference>
<organism evidence="2 3">
    <name type="scientific">Burkholderia ubonensis</name>
    <dbReference type="NCBI Taxonomy" id="101571"/>
    <lineage>
        <taxon>Bacteria</taxon>
        <taxon>Pseudomonadati</taxon>
        <taxon>Pseudomonadota</taxon>
        <taxon>Betaproteobacteria</taxon>
        <taxon>Burkholderiales</taxon>
        <taxon>Burkholderiaceae</taxon>
        <taxon>Burkholderia</taxon>
        <taxon>Burkholderia cepacia complex</taxon>
    </lineage>
</organism>
<protein>
    <recommendedName>
        <fullName evidence="1">Flagellar motor switch protein FliN-like C-terminal domain-containing protein</fullName>
    </recommendedName>
</protein>
<dbReference type="AlphaFoldDB" id="A0ABD6Q6V6"/>
<dbReference type="SUPFAM" id="SSF101801">
    <property type="entry name" value="Surface presentation of antigens (SPOA)"/>
    <property type="match status" value="1"/>
</dbReference>
<dbReference type="Gene3D" id="2.30.330.10">
    <property type="entry name" value="SpoA-like"/>
    <property type="match status" value="1"/>
</dbReference>
<dbReference type="RefSeq" id="WP_071767184.1">
    <property type="nucleotide sequence ID" value="NZ_MEAU01000010.1"/>
</dbReference>
<name>A0ABD6Q6V6_9BURK</name>
<proteinExistence type="predicted"/>
<comment type="caution">
    <text evidence="2">The sequence shown here is derived from an EMBL/GenBank/DDBJ whole genome shotgun (WGS) entry which is preliminary data.</text>
</comment>
<dbReference type="Pfam" id="PF01052">
    <property type="entry name" value="FliMN_C"/>
    <property type="match status" value="1"/>
</dbReference>
<accession>A0ABD6Q6V6</accession>